<evidence type="ECO:0000259" key="6">
    <source>
        <dbReference type="PROSITE" id="PS50893"/>
    </source>
</evidence>
<gene>
    <name evidence="7" type="ORF">FSW04_03520</name>
</gene>
<feature type="domain" description="ABC transporter" evidence="6">
    <location>
        <begin position="21"/>
        <end position="247"/>
    </location>
</feature>
<dbReference type="SUPFAM" id="SSF52540">
    <property type="entry name" value="P-loop containing nucleoside triphosphate hydrolases"/>
    <property type="match status" value="1"/>
</dbReference>
<dbReference type="PROSITE" id="PS00211">
    <property type="entry name" value="ABC_TRANSPORTER_1"/>
    <property type="match status" value="1"/>
</dbReference>
<dbReference type="InterPro" id="IPR015854">
    <property type="entry name" value="ABC_transpr_LolD-like"/>
</dbReference>
<keyword evidence="4 7" id="KW-0067">ATP-binding</keyword>
<evidence type="ECO:0000313" key="7">
    <source>
        <dbReference type="EMBL" id="QEC46745.1"/>
    </source>
</evidence>
<dbReference type="SMART" id="SM00382">
    <property type="entry name" value="AAA"/>
    <property type="match status" value="1"/>
</dbReference>
<sequence length="250" mass="26496">MSDGEEASPGADGPPPGGARVVAQGLRRDHGHGILALDGVDLTLEPGEFVALTGPSGSGKTTLLSLIGALDRPTSGSIAVDGVALHDHDFDRARYHQEVVGFVFQHHHLLTHLSARANVELPLVPTMHRRTARRARAAELLEEVDLGPRVGELAAHLSGGERQRVAVARALANEPRLLLADEPTGALDSAAAHRVLDLIADVRARRGTTVLVVTHDPLVAARADRVLHLHDGRLVDRPAELRAGSEQLSA</sequence>
<dbReference type="GO" id="GO:0016887">
    <property type="term" value="F:ATP hydrolysis activity"/>
    <property type="evidence" value="ECO:0007669"/>
    <property type="project" value="InterPro"/>
</dbReference>
<proteinExistence type="inferred from homology"/>
<keyword evidence="2" id="KW-0813">Transport</keyword>
<reference evidence="7 8" key="1">
    <citation type="journal article" date="2018" name="J. Microbiol.">
        <title>Baekduia soli gen. nov., sp. nov., a novel bacterium isolated from the soil of Baekdu Mountain and proposal of a novel family name, Baekduiaceae fam. nov.</title>
        <authorList>
            <person name="An D.S."/>
            <person name="Siddiqi M.Z."/>
            <person name="Kim K.H."/>
            <person name="Yu H.S."/>
            <person name="Im W.T."/>
        </authorList>
    </citation>
    <scope>NUCLEOTIDE SEQUENCE [LARGE SCALE GENOMIC DNA]</scope>
    <source>
        <strain evidence="7 8">BR7-21</strain>
    </source>
</reference>
<dbReference type="EMBL" id="CP042430">
    <property type="protein sequence ID" value="QEC46745.1"/>
    <property type="molecule type" value="Genomic_DNA"/>
</dbReference>
<evidence type="ECO:0000256" key="4">
    <source>
        <dbReference type="ARBA" id="ARBA00022840"/>
    </source>
</evidence>
<dbReference type="Gene3D" id="3.40.50.300">
    <property type="entry name" value="P-loop containing nucleotide triphosphate hydrolases"/>
    <property type="match status" value="1"/>
</dbReference>
<keyword evidence="8" id="KW-1185">Reference proteome</keyword>
<evidence type="ECO:0000256" key="3">
    <source>
        <dbReference type="ARBA" id="ARBA00022741"/>
    </source>
</evidence>
<dbReference type="PANTHER" id="PTHR24220:SF689">
    <property type="entry name" value="LIPOPROTEIN-RELEASING SYSTEM ATP-BINDING PROTEIN LOLD"/>
    <property type="match status" value="1"/>
</dbReference>
<comment type="similarity">
    <text evidence="1">Belongs to the ABC transporter superfamily.</text>
</comment>
<feature type="region of interest" description="Disordered" evidence="5">
    <location>
        <begin position="1"/>
        <end position="22"/>
    </location>
</feature>
<dbReference type="Pfam" id="PF00005">
    <property type="entry name" value="ABC_tran"/>
    <property type="match status" value="1"/>
</dbReference>
<name>A0A5B8U1P6_9ACTN</name>
<evidence type="ECO:0000256" key="1">
    <source>
        <dbReference type="ARBA" id="ARBA00005417"/>
    </source>
</evidence>
<accession>A0A5B8U1P6</accession>
<dbReference type="AlphaFoldDB" id="A0A5B8U1P6"/>
<dbReference type="CDD" id="cd03255">
    <property type="entry name" value="ABC_MJ0796_LolCDE_FtsE"/>
    <property type="match status" value="1"/>
</dbReference>
<dbReference type="InterPro" id="IPR003593">
    <property type="entry name" value="AAA+_ATPase"/>
</dbReference>
<dbReference type="InterPro" id="IPR003439">
    <property type="entry name" value="ABC_transporter-like_ATP-bd"/>
</dbReference>
<dbReference type="GO" id="GO:0005886">
    <property type="term" value="C:plasma membrane"/>
    <property type="evidence" value="ECO:0007669"/>
    <property type="project" value="TreeGrafter"/>
</dbReference>
<evidence type="ECO:0000256" key="2">
    <source>
        <dbReference type="ARBA" id="ARBA00022448"/>
    </source>
</evidence>
<dbReference type="GO" id="GO:0005524">
    <property type="term" value="F:ATP binding"/>
    <property type="evidence" value="ECO:0007669"/>
    <property type="project" value="UniProtKB-KW"/>
</dbReference>
<evidence type="ECO:0000313" key="8">
    <source>
        <dbReference type="Proteomes" id="UP000321805"/>
    </source>
</evidence>
<dbReference type="OrthoDB" id="3176024at2"/>
<evidence type="ECO:0000256" key="5">
    <source>
        <dbReference type="SAM" id="MobiDB-lite"/>
    </source>
</evidence>
<keyword evidence="3" id="KW-0547">Nucleotide-binding</keyword>
<dbReference type="InterPro" id="IPR017911">
    <property type="entry name" value="MacB-like_ATP-bd"/>
</dbReference>
<organism evidence="7 8">
    <name type="scientific">Baekduia soli</name>
    <dbReference type="NCBI Taxonomy" id="496014"/>
    <lineage>
        <taxon>Bacteria</taxon>
        <taxon>Bacillati</taxon>
        <taxon>Actinomycetota</taxon>
        <taxon>Thermoleophilia</taxon>
        <taxon>Solirubrobacterales</taxon>
        <taxon>Baekduiaceae</taxon>
        <taxon>Baekduia</taxon>
    </lineage>
</organism>
<dbReference type="KEGG" id="bsol:FSW04_03520"/>
<dbReference type="InterPro" id="IPR027417">
    <property type="entry name" value="P-loop_NTPase"/>
</dbReference>
<dbReference type="GO" id="GO:0022857">
    <property type="term" value="F:transmembrane transporter activity"/>
    <property type="evidence" value="ECO:0007669"/>
    <property type="project" value="TreeGrafter"/>
</dbReference>
<dbReference type="RefSeq" id="WP_146916313.1">
    <property type="nucleotide sequence ID" value="NZ_CP042430.1"/>
</dbReference>
<protein>
    <submittedName>
        <fullName evidence="7">ABC transporter ATP-binding protein</fullName>
    </submittedName>
</protein>
<dbReference type="PANTHER" id="PTHR24220">
    <property type="entry name" value="IMPORT ATP-BINDING PROTEIN"/>
    <property type="match status" value="1"/>
</dbReference>
<dbReference type="InterPro" id="IPR017871">
    <property type="entry name" value="ABC_transporter-like_CS"/>
</dbReference>
<dbReference type="PROSITE" id="PS50893">
    <property type="entry name" value="ABC_TRANSPORTER_2"/>
    <property type="match status" value="1"/>
</dbReference>
<dbReference type="Proteomes" id="UP000321805">
    <property type="component" value="Chromosome"/>
</dbReference>